<dbReference type="Proteomes" id="UP000031258">
    <property type="component" value="Unassembled WGS sequence"/>
</dbReference>
<evidence type="ECO:0000313" key="1">
    <source>
        <dbReference type="EMBL" id="KIE05469.1"/>
    </source>
</evidence>
<dbReference type="OrthoDB" id="9827167at2"/>
<sequence length="140" mass="15730">MGDQPMQKERLKLVEYGLKEALIIKLKDEQIKDIIAFSMDNIKASNLVQMLIQLASMEVNGKYGAAFLASEGVASTMQLKNLSAEQIDEVVWDYKTHQDKALAIKAVKERIIEGQQDKFSSYGYDKINIKAAMDDDELGL</sequence>
<evidence type="ECO:0000313" key="2">
    <source>
        <dbReference type="Proteomes" id="UP000031258"/>
    </source>
</evidence>
<protein>
    <submittedName>
        <fullName evidence="1">Uncharacterized protein</fullName>
    </submittedName>
</protein>
<keyword evidence="2" id="KW-1185">Reference proteome</keyword>
<name>A0A0C1QIZ4_9RICK</name>
<accession>A0A0C1QIZ4</accession>
<organism evidence="1 2">
    <name type="scientific">Candidatus Jidaibacter acanthamoebae</name>
    <dbReference type="NCBI Taxonomy" id="86105"/>
    <lineage>
        <taxon>Bacteria</taxon>
        <taxon>Pseudomonadati</taxon>
        <taxon>Pseudomonadota</taxon>
        <taxon>Alphaproteobacteria</taxon>
        <taxon>Rickettsiales</taxon>
        <taxon>Candidatus Midichloriaceae</taxon>
        <taxon>Candidatus Jidaibacter</taxon>
    </lineage>
</organism>
<gene>
    <name evidence="1" type="ORF">NF27_DP00130</name>
</gene>
<dbReference type="AlphaFoldDB" id="A0A0C1QIZ4"/>
<reference evidence="1 2" key="1">
    <citation type="submission" date="2014-11" db="EMBL/GenBank/DDBJ databases">
        <title>A Rickettsiales Symbiont of Amoebae With Ancient Features.</title>
        <authorList>
            <person name="Schulz F."/>
            <person name="Martijn J."/>
            <person name="Wascher F."/>
            <person name="Kostanjsek R."/>
            <person name="Ettema T.J."/>
            <person name="Horn M."/>
        </authorList>
    </citation>
    <scope>NUCLEOTIDE SEQUENCE [LARGE SCALE GENOMIC DNA]</scope>
    <source>
        <strain evidence="1 2">UWC36</strain>
    </source>
</reference>
<proteinExistence type="predicted"/>
<dbReference type="EMBL" id="JSWE01000092">
    <property type="protein sequence ID" value="KIE05469.1"/>
    <property type="molecule type" value="Genomic_DNA"/>
</dbReference>
<dbReference type="RefSeq" id="WP_039455642.1">
    <property type="nucleotide sequence ID" value="NZ_JSWE01000092.1"/>
</dbReference>
<comment type="caution">
    <text evidence="1">The sequence shown here is derived from an EMBL/GenBank/DDBJ whole genome shotgun (WGS) entry which is preliminary data.</text>
</comment>